<dbReference type="InterPro" id="IPR013491">
    <property type="entry name" value="Tape_meas_N"/>
</dbReference>
<evidence type="ECO:0000259" key="2">
    <source>
        <dbReference type="Pfam" id="PF20155"/>
    </source>
</evidence>
<feature type="region of interest" description="Disordered" evidence="1">
    <location>
        <begin position="619"/>
        <end position="642"/>
    </location>
</feature>
<reference evidence="3 4" key="1">
    <citation type="submission" date="2018-10" db="EMBL/GenBank/DDBJ databases">
        <title>Notoacmeibacter sp. M2BS9Y-3-1, whole genome shotgun sequence.</title>
        <authorList>
            <person name="Tuo L."/>
        </authorList>
    </citation>
    <scope>NUCLEOTIDE SEQUENCE [LARGE SCALE GENOMIC DNA]</scope>
    <source>
        <strain evidence="3 4">M2BS9Y-3-1</strain>
    </source>
</reference>
<sequence>MAYIDEIVALLGFEYRDDGSARRFEDGMKRMEKRAEKVGRSIGKFVAVAGAAATTGMAAFGKSIIATGAQFEAFGVQLSALEGSKEKGQAALDWITDFAVQTPLELADAVRAYAQLRTYGLDPTAGSMQALTDAMAATGGGSEKLMGLATGLGQAWTKGRLQGEEIMQLMERGIPVWDMLAEATGKNVEQLQEMSSKGRLGREEIKLLINEIAVKYKGASAEYSRTFDGMMSNILDSWTKFKKQISDSGAFESVKLIMQDVLDWFKAADSNGTIDYWAQTISDAFVSVTKALQWSVGQIKMHVNTIKGFFRDDAWQQISDNLKPILTAFGLLMARLFPITALFIALGLAVDDWLTYMAGGESVIGDMVAAISAFLGAEPEKVAEILGEIAKAAGWLAAAALGVGLFGGAIRSLAGALVLLKGVSGVVGLLRRLGGVGSAMAAGSAGVNATASSSSNKGRVGIGRQAIGALGAYQLGSNMPTSMEEMEASGKHFRDMAENSIFGDINRWLMSLRDQLFAKPQMRSPRAVAGPPRAGVSAGQMGDATSLYDRIGRSVEGSATLKVEEYLNPAKQAEIAAQKLERDITANADVNTSSFTAKLRQMELQANETVARINQSMGRIGAGRSSGPMAPRPTVEASAGQP</sequence>
<protein>
    <recommendedName>
        <fullName evidence="2">Tape measure protein N-terminal domain-containing protein</fullName>
    </recommendedName>
</protein>
<dbReference type="InterPro" id="IPR053058">
    <property type="entry name" value="Mulikevirus_tape_measure"/>
</dbReference>
<feature type="domain" description="Tape measure protein N-terminal" evidence="2">
    <location>
        <begin position="62"/>
        <end position="246"/>
    </location>
</feature>
<evidence type="ECO:0000256" key="1">
    <source>
        <dbReference type="SAM" id="MobiDB-lite"/>
    </source>
</evidence>
<dbReference type="PANTHER" id="PTHR38812">
    <property type="entry name" value="MU-LIKE PROPHAGE FLUMU PROTEIN GP42"/>
    <property type="match status" value="1"/>
</dbReference>
<dbReference type="EMBL" id="RCWN01000001">
    <property type="protein sequence ID" value="RLQ87089.1"/>
    <property type="molecule type" value="Genomic_DNA"/>
</dbReference>
<organism evidence="3 4">
    <name type="scientific">Notoacmeibacter ruber</name>
    <dbReference type="NCBI Taxonomy" id="2670375"/>
    <lineage>
        <taxon>Bacteria</taxon>
        <taxon>Pseudomonadati</taxon>
        <taxon>Pseudomonadota</taxon>
        <taxon>Alphaproteobacteria</taxon>
        <taxon>Hyphomicrobiales</taxon>
        <taxon>Notoacmeibacteraceae</taxon>
        <taxon>Notoacmeibacter</taxon>
    </lineage>
</organism>
<dbReference type="PANTHER" id="PTHR38812:SF2">
    <property type="entry name" value="MU-LIKE PROPHAGE FLUMU PROTEIN GP42"/>
    <property type="match status" value="1"/>
</dbReference>
<keyword evidence="4" id="KW-1185">Reference proteome</keyword>
<name>A0A3L7J9D0_9HYPH</name>
<dbReference type="Pfam" id="PF20155">
    <property type="entry name" value="TMP_3"/>
    <property type="match status" value="1"/>
</dbReference>
<dbReference type="RefSeq" id="WP_121644057.1">
    <property type="nucleotide sequence ID" value="NZ_RCWN01000001.1"/>
</dbReference>
<dbReference type="Proteomes" id="UP000281094">
    <property type="component" value="Unassembled WGS sequence"/>
</dbReference>
<gene>
    <name evidence="3" type="ORF">D8780_01535</name>
</gene>
<comment type="caution">
    <text evidence="3">The sequence shown here is derived from an EMBL/GenBank/DDBJ whole genome shotgun (WGS) entry which is preliminary data.</text>
</comment>
<dbReference type="AlphaFoldDB" id="A0A3L7J9D0"/>
<evidence type="ECO:0000313" key="3">
    <source>
        <dbReference type="EMBL" id="RLQ87089.1"/>
    </source>
</evidence>
<accession>A0A3L7J9D0</accession>
<dbReference type="NCBIfam" id="TIGR02675">
    <property type="entry name" value="tape_meas_nterm"/>
    <property type="match status" value="1"/>
</dbReference>
<proteinExistence type="predicted"/>
<evidence type="ECO:0000313" key="4">
    <source>
        <dbReference type="Proteomes" id="UP000281094"/>
    </source>
</evidence>